<gene>
    <name evidence="8" type="ORF">XBLMG947_3464</name>
</gene>
<dbReference type="InterPro" id="IPR036714">
    <property type="entry name" value="SDH_sf"/>
</dbReference>
<dbReference type="PANTHER" id="PTHR39585">
    <property type="entry name" value="FAD ASSEMBLY FACTOR SDHE"/>
    <property type="match status" value="1"/>
</dbReference>
<dbReference type="EMBL" id="FLTX01000060">
    <property type="protein sequence ID" value="SBV52667.1"/>
    <property type="molecule type" value="Genomic_DNA"/>
</dbReference>
<sequence>MAGCCSQRHRPDGQVPLSFSLPPQGGVERGMDEETLLKKLRWRCRRGMRELDQLFGRYLDQRWTHASEAERAVFLQLLDCEDDKLWRWFMGYEACPDVANAALIADIRALPA</sequence>
<dbReference type="GO" id="GO:0005737">
    <property type="term" value="C:cytoplasm"/>
    <property type="evidence" value="ECO:0007669"/>
    <property type="project" value="UniProtKB-SubCell"/>
</dbReference>
<evidence type="ECO:0000313" key="8">
    <source>
        <dbReference type="EMBL" id="SBV52667.1"/>
    </source>
</evidence>
<keyword evidence="6" id="KW-0143">Chaperone</keyword>
<name>A0A1C3NQI2_9XANT</name>
<evidence type="ECO:0000256" key="5">
    <source>
        <dbReference type="ARBA" id="ARBA00022490"/>
    </source>
</evidence>
<evidence type="ECO:0000256" key="1">
    <source>
        <dbReference type="ARBA" id="ARBA00003135"/>
    </source>
</evidence>
<feature type="region of interest" description="Disordered" evidence="7">
    <location>
        <begin position="1"/>
        <end position="26"/>
    </location>
</feature>
<dbReference type="STRING" id="56449.XBLMG947_3464"/>
<evidence type="ECO:0000256" key="6">
    <source>
        <dbReference type="ARBA" id="ARBA00023186"/>
    </source>
</evidence>
<evidence type="ECO:0000313" key="9">
    <source>
        <dbReference type="Proteomes" id="UP000092503"/>
    </source>
</evidence>
<dbReference type="Proteomes" id="UP000092503">
    <property type="component" value="Unassembled WGS sequence"/>
</dbReference>
<keyword evidence="5" id="KW-0963">Cytoplasm</keyword>
<dbReference type="InterPro" id="IPR005631">
    <property type="entry name" value="SDH"/>
</dbReference>
<proteinExistence type="inferred from homology"/>
<comment type="subcellular location">
    <subcellularLocation>
        <location evidence="2">Cytoplasm</location>
    </subcellularLocation>
</comment>
<comment type="similarity">
    <text evidence="3">Belongs to the SdhE FAD assembly factor family.</text>
</comment>
<dbReference type="GO" id="GO:0006105">
    <property type="term" value="P:succinate metabolic process"/>
    <property type="evidence" value="ECO:0007669"/>
    <property type="project" value="TreeGrafter"/>
</dbReference>
<dbReference type="PANTHER" id="PTHR39585:SF1">
    <property type="entry name" value="FAD ASSEMBLY FACTOR SDHE"/>
    <property type="match status" value="1"/>
</dbReference>
<evidence type="ECO:0000256" key="4">
    <source>
        <dbReference type="ARBA" id="ARBA00019418"/>
    </source>
</evidence>
<dbReference type="SUPFAM" id="SSF109910">
    <property type="entry name" value="YgfY-like"/>
    <property type="match status" value="1"/>
</dbReference>
<organism evidence="8 9">
    <name type="scientific">Xanthomonas bromi</name>
    <dbReference type="NCBI Taxonomy" id="56449"/>
    <lineage>
        <taxon>Bacteria</taxon>
        <taxon>Pseudomonadati</taxon>
        <taxon>Pseudomonadota</taxon>
        <taxon>Gammaproteobacteria</taxon>
        <taxon>Lysobacterales</taxon>
        <taxon>Lysobacteraceae</taxon>
        <taxon>Xanthomonas</taxon>
    </lineage>
</organism>
<dbReference type="Gene3D" id="1.10.150.250">
    <property type="entry name" value="Flavinator of succinate dehydrogenase"/>
    <property type="match status" value="1"/>
</dbReference>
<protein>
    <recommendedName>
        <fullName evidence="4">FAD assembly factor SdhE</fullName>
    </recommendedName>
</protein>
<evidence type="ECO:0000256" key="2">
    <source>
        <dbReference type="ARBA" id="ARBA00004496"/>
    </source>
</evidence>
<comment type="function">
    <text evidence="1">An FAD assembly protein, which accelerates covalent attachment of the cofactor into other proteins. Plays an essential role in the assembly of succinate dehydrogenase (SDH, respiratory complex II), an enzyme complex that is a component of both the tricarboxylic acid cycle and the electron transport chain, and which couples the oxidation of succinate to fumarate with the reduction of ubiquinone (coenzyme Q) to ubiquinol. Required for flavinylation (covalent attachment of FAD) of the flavoprotein subunit SdhA of SDH and other flavinylated proteins as well.</text>
</comment>
<dbReference type="AlphaFoldDB" id="A0A1C3NQI2"/>
<evidence type="ECO:0000256" key="7">
    <source>
        <dbReference type="SAM" id="MobiDB-lite"/>
    </source>
</evidence>
<accession>A0A1C3NQI2</accession>
<reference evidence="8 9" key="1">
    <citation type="submission" date="2016-06" db="EMBL/GenBank/DDBJ databases">
        <authorList>
            <person name="Kjaerup R.B."/>
            <person name="Dalgaard T.S."/>
            <person name="Juul-Madsen H.R."/>
        </authorList>
    </citation>
    <scope>NUCLEOTIDE SEQUENCE [LARGE SCALE GENOMIC DNA]</scope>
    <source>
        <strain evidence="8">LMG947</strain>
    </source>
</reference>
<dbReference type="InterPro" id="IPR050531">
    <property type="entry name" value="SdhE_FAD_assembly_factor"/>
</dbReference>
<dbReference type="Pfam" id="PF03937">
    <property type="entry name" value="Sdh5"/>
    <property type="match status" value="1"/>
</dbReference>
<evidence type="ECO:0000256" key="3">
    <source>
        <dbReference type="ARBA" id="ARBA00008571"/>
    </source>
</evidence>